<keyword evidence="2" id="KW-1185">Reference proteome</keyword>
<dbReference type="STRING" id="537013.CLOSTMETH_02420"/>
<protein>
    <recommendedName>
        <fullName evidence="3">Orotate phosphoribosyltransferase</fullName>
    </recommendedName>
</protein>
<evidence type="ECO:0000313" key="1">
    <source>
        <dbReference type="EMBL" id="EEG29991.1"/>
    </source>
</evidence>
<organism evidence="1 2">
    <name type="scientific">[Clostridium] methylpentosum DSM 5476</name>
    <dbReference type="NCBI Taxonomy" id="537013"/>
    <lineage>
        <taxon>Bacteria</taxon>
        <taxon>Bacillati</taxon>
        <taxon>Bacillota</taxon>
        <taxon>Clostridia</taxon>
        <taxon>Eubacteriales</taxon>
        <taxon>Oscillospiraceae</taxon>
        <taxon>Oscillospiraceae incertae sedis</taxon>
    </lineage>
</organism>
<sequence>MNQEPIEIKSKINGNITAYAIPGHFATAHAHVNFYIDVTNVKHQHTMARNAAIAFASFYASNTVVDTIVCTDNSEVIGAFLARELTRPSYMSVNDGTAINVVAPEFTPNGQMMFRDNIKSMVYGKNILLLISSVITGKTLARSLECISYYGGAVSGIAAISSSMEEFQGTQIHSIFSPSDLPEYNIFSAQECPFCKAHRKIDALSNSHGYTKL</sequence>
<accession>C0EEY1</accession>
<proteinExistence type="predicted"/>
<comment type="caution">
    <text evidence="1">The sequence shown here is derived from an EMBL/GenBank/DDBJ whole genome shotgun (WGS) entry which is preliminary data.</text>
</comment>
<dbReference type="AlphaFoldDB" id="C0EEY1"/>
<reference evidence="1 2" key="2">
    <citation type="submission" date="2009-02" db="EMBL/GenBank/DDBJ databases">
        <title>Draft genome sequence of Clostridium methylpentosum (DSM 5476).</title>
        <authorList>
            <person name="Sudarsanam P."/>
            <person name="Ley R."/>
            <person name="Guruge J."/>
            <person name="Turnbaugh P.J."/>
            <person name="Mahowald M."/>
            <person name="Liep D."/>
            <person name="Gordon J."/>
        </authorList>
    </citation>
    <scope>NUCLEOTIDE SEQUENCE [LARGE SCALE GENOMIC DNA]</scope>
    <source>
        <strain evidence="1 2">DSM 5476</strain>
    </source>
</reference>
<dbReference type="Proteomes" id="UP000003340">
    <property type="component" value="Unassembled WGS sequence"/>
</dbReference>
<dbReference type="HOGENOM" id="CLU_1292547_0_0_9"/>
<dbReference type="Gene3D" id="3.40.50.2020">
    <property type="match status" value="1"/>
</dbReference>
<dbReference type="InterPro" id="IPR029057">
    <property type="entry name" value="PRTase-like"/>
</dbReference>
<dbReference type="SUPFAM" id="SSF53271">
    <property type="entry name" value="PRTase-like"/>
    <property type="match status" value="1"/>
</dbReference>
<name>C0EEY1_9FIRM</name>
<dbReference type="eggNOG" id="COG0461">
    <property type="taxonomic scope" value="Bacteria"/>
</dbReference>
<evidence type="ECO:0008006" key="3">
    <source>
        <dbReference type="Google" id="ProtNLM"/>
    </source>
</evidence>
<gene>
    <name evidence="1" type="ORF">CLOSTMETH_02420</name>
</gene>
<reference evidence="1 2" key="1">
    <citation type="submission" date="2009-01" db="EMBL/GenBank/DDBJ databases">
        <authorList>
            <person name="Fulton L."/>
            <person name="Clifton S."/>
            <person name="Fulton B."/>
            <person name="Xu J."/>
            <person name="Minx P."/>
            <person name="Pepin K.H."/>
            <person name="Johnson M."/>
            <person name="Bhonagiri V."/>
            <person name="Nash W.E."/>
            <person name="Mardis E.R."/>
            <person name="Wilson R.K."/>
        </authorList>
    </citation>
    <scope>NUCLEOTIDE SEQUENCE [LARGE SCALE GENOMIC DNA]</scope>
    <source>
        <strain evidence="1 2">DSM 5476</strain>
    </source>
</reference>
<dbReference type="EMBL" id="ACEC01000079">
    <property type="protein sequence ID" value="EEG29991.1"/>
    <property type="molecule type" value="Genomic_DNA"/>
</dbReference>
<evidence type="ECO:0000313" key="2">
    <source>
        <dbReference type="Proteomes" id="UP000003340"/>
    </source>
</evidence>